<dbReference type="EMBL" id="JABBWE010000019">
    <property type="protein sequence ID" value="KAG1796362.1"/>
    <property type="molecule type" value="Genomic_DNA"/>
</dbReference>
<dbReference type="RefSeq" id="XP_041161878.1">
    <property type="nucleotide sequence ID" value="XM_041310169.1"/>
</dbReference>
<evidence type="ECO:0000313" key="1">
    <source>
        <dbReference type="EMBL" id="KAG1796362.1"/>
    </source>
</evidence>
<proteinExistence type="predicted"/>
<accession>A0A9P7ATH5</accession>
<gene>
    <name evidence="1" type="ORF">HD556DRAFT_296075</name>
</gene>
<comment type="caution">
    <text evidence="1">The sequence shown here is derived from an EMBL/GenBank/DDBJ whole genome shotgun (WGS) entry which is preliminary data.</text>
</comment>
<reference evidence="1" key="1">
    <citation type="journal article" date="2020" name="New Phytol.">
        <title>Comparative genomics reveals dynamic genome evolution in host specialist ectomycorrhizal fungi.</title>
        <authorList>
            <person name="Lofgren L.A."/>
            <person name="Nguyen N.H."/>
            <person name="Vilgalys R."/>
            <person name="Ruytinx J."/>
            <person name="Liao H.L."/>
            <person name="Branco S."/>
            <person name="Kuo A."/>
            <person name="LaButti K."/>
            <person name="Lipzen A."/>
            <person name="Andreopoulos W."/>
            <person name="Pangilinan J."/>
            <person name="Riley R."/>
            <person name="Hundley H."/>
            <person name="Na H."/>
            <person name="Barry K."/>
            <person name="Grigoriev I.V."/>
            <person name="Stajich J.E."/>
            <person name="Kennedy P.G."/>
        </authorList>
    </citation>
    <scope>NUCLEOTIDE SEQUENCE</scope>
    <source>
        <strain evidence="1">S12</strain>
    </source>
</reference>
<protein>
    <recommendedName>
        <fullName evidence="3">F-box domain-containing protein</fullName>
    </recommendedName>
</protein>
<dbReference type="AlphaFoldDB" id="A0A9P7ATH5"/>
<evidence type="ECO:0000313" key="2">
    <source>
        <dbReference type="Proteomes" id="UP000719766"/>
    </source>
</evidence>
<organism evidence="1 2">
    <name type="scientific">Suillus plorans</name>
    <dbReference type="NCBI Taxonomy" id="116603"/>
    <lineage>
        <taxon>Eukaryota</taxon>
        <taxon>Fungi</taxon>
        <taxon>Dikarya</taxon>
        <taxon>Basidiomycota</taxon>
        <taxon>Agaricomycotina</taxon>
        <taxon>Agaricomycetes</taxon>
        <taxon>Agaricomycetidae</taxon>
        <taxon>Boletales</taxon>
        <taxon>Suillineae</taxon>
        <taxon>Suillaceae</taxon>
        <taxon>Suillus</taxon>
    </lineage>
</organism>
<dbReference type="GeneID" id="64603933"/>
<sequence length="534" mass="60975">MASAMSSVNTMHRALLISEILSNIISHISVDERPGVWPVEYVTSSKPTLFALALTCRAFSEQALDALWNNFKGVEPLMRCPGIIPAPQKSLQEDQYYPIIPTETQLAIIARYGHRVRSLRVGTNYWRRDYITQAFLRTMAGYFKALVPNLRSLEIGFPCRLLHLVPPLLGPCLQHFFINIRDYEKNGHHLHTVLQCLPSYCPSLESLMVLKSYHLFREREPPFVLPMSHAIQKMPKLRTVTVPAITKDALVYLGGLPSVTDISSHLPAGSDLEDILGSSRDPKLFENVDSVDWEIKEWRDVEVFTRLWPHELTSMTLRSEVKFDPSLLQILCDSLHAREAFKNLQYIYLSEPIPCRLSSSIIITVDTIRSLFYLSQLRVVDIDTRSCLSIGANDLVEMAGAWHFLEVLLLNKTDGSMSGAAPMPQWITVPEVVGFVELRPSLKRLCIGITLSTIDDDYDMDKASLHALRPRNSDSRLKDLTLKYPRDEEYIRQTYSSDFEILFSKLFPRVNRLHPSQEFQILHSDSIEPHIQRT</sequence>
<evidence type="ECO:0008006" key="3">
    <source>
        <dbReference type="Google" id="ProtNLM"/>
    </source>
</evidence>
<name>A0A9P7ATH5_9AGAM</name>
<dbReference type="SUPFAM" id="SSF52047">
    <property type="entry name" value="RNI-like"/>
    <property type="match status" value="1"/>
</dbReference>
<dbReference type="OrthoDB" id="2693449at2759"/>
<keyword evidence="2" id="KW-1185">Reference proteome</keyword>
<dbReference type="Proteomes" id="UP000719766">
    <property type="component" value="Unassembled WGS sequence"/>
</dbReference>